<feature type="active site" evidence="6">
    <location>
        <position position="98"/>
    </location>
</feature>
<dbReference type="CDD" id="cd05676">
    <property type="entry name" value="M20_dipept_like_CNDP"/>
    <property type="match status" value="1"/>
</dbReference>
<dbReference type="SUPFAM" id="SSF53187">
    <property type="entry name" value="Zn-dependent exopeptidases"/>
    <property type="match status" value="1"/>
</dbReference>
<evidence type="ECO:0000256" key="8">
    <source>
        <dbReference type="PIRSR" id="PIRSR037242-3"/>
    </source>
</evidence>
<comment type="similarity">
    <text evidence="1">Belongs to the peptidase M20A family.</text>
</comment>
<keyword evidence="2" id="KW-0645">Protease</keyword>
<evidence type="ECO:0000256" key="9">
    <source>
        <dbReference type="PIRSR" id="PIRSR037242-4"/>
    </source>
</evidence>
<dbReference type="AlphaFoldDB" id="A0AAV5RDM0"/>
<evidence type="ECO:0000259" key="10">
    <source>
        <dbReference type="Pfam" id="PF07687"/>
    </source>
</evidence>
<gene>
    <name evidence="11" type="ORF">DASB73_005470</name>
</gene>
<comment type="caution">
    <text evidence="11">The sequence shown here is derived from an EMBL/GenBank/DDBJ whole genome shotgun (WGS) entry which is preliminary data.</text>
</comment>
<accession>A0AAV5RDM0</accession>
<evidence type="ECO:0000256" key="4">
    <source>
        <dbReference type="ARBA" id="ARBA00022801"/>
    </source>
</evidence>
<feature type="binding site" evidence="8">
    <location>
        <position position="129"/>
    </location>
    <ligand>
        <name>Mn(2+)</name>
        <dbReference type="ChEBI" id="CHEBI:29035"/>
        <label>1</label>
    </ligand>
</feature>
<feature type="binding site" description="in other chain" evidence="7">
    <location>
        <position position="442"/>
    </location>
    <ligand>
        <name>substrate</name>
        <note>ligand shared between homodimeric partners</note>
    </ligand>
</feature>
<dbReference type="GO" id="GO:0046872">
    <property type="term" value="F:metal ion binding"/>
    <property type="evidence" value="ECO:0007669"/>
    <property type="project" value="UniProtKB-KW"/>
</dbReference>
<evidence type="ECO:0000256" key="6">
    <source>
        <dbReference type="PIRSR" id="PIRSR037242-1"/>
    </source>
</evidence>
<dbReference type="Proteomes" id="UP001362899">
    <property type="component" value="Unassembled WGS sequence"/>
</dbReference>
<feature type="binding site" evidence="8">
    <location>
        <position position="129"/>
    </location>
    <ligand>
        <name>Mn(2+)</name>
        <dbReference type="ChEBI" id="CHEBI:29035"/>
        <label>2</label>
    </ligand>
</feature>
<feature type="binding site" evidence="7">
    <location>
        <position position="225"/>
    </location>
    <ligand>
        <name>substrate</name>
        <note>ligand shared between homodimeric partners</note>
    </ligand>
</feature>
<dbReference type="EMBL" id="BTGC01000003">
    <property type="protein sequence ID" value="GMM49589.1"/>
    <property type="molecule type" value="Genomic_DNA"/>
</dbReference>
<evidence type="ECO:0000256" key="7">
    <source>
        <dbReference type="PIRSR" id="PIRSR037242-2"/>
    </source>
</evidence>
<keyword evidence="12" id="KW-1185">Reference proteome</keyword>
<dbReference type="PANTHER" id="PTHR43270:SF4">
    <property type="entry name" value="CARNOSINE DIPEPTIDASE 2, ISOFORM A"/>
    <property type="match status" value="1"/>
</dbReference>
<dbReference type="InterPro" id="IPR017153">
    <property type="entry name" value="CNDP/DUG1"/>
</dbReference>
<keyword evidence="3 8" id="KW-0479">Metal-binding</keyword>
<dbReference type="InterPro" id="IPR011650">
    <property type="entry name" value="Peptidase_M20_dimer"/>
</dbReference>
<dbReference type="InterPro" id="IPR002933">
    <property type="entry name" value="Peptidase_M20"/>
</dbReference>
<proteinExistence type="inferred from homology"/>
<dbReference type="InterPro" id="IPR051458">
    <property type="entry name" value="Cyt/Met_Dipeptidase"/>
</dbReference>
<comment type="cofactor">
    <cofactor evidence="8">
        <name>Mn(2+)</name>
        <dbReference type="ChEBI" id="CHEBI:29035"/>
    </cofactor>
    <text evidence="8">Binds 2 manganese ions per subunit.</text>
</comment>
<dbReference type="GO" id="GO:0070573">
    <property type="term" value="F:metallodipeptidase activity"/>
    <property type="evidence" value="ECO:0007669"/>
    <property type="project" value="InterPro"/>
</dbReference>
<evidence type="ECO:0000256" key="3">
    <source>
        <dbReference type="ARBA" id="ARBA00022723"/>
    </source>
</evidence>
<evidence type="ECO:0000313" key="11">
    <source>
        <dbReference type="EMBL" id="GMM49589.1"/>
    </source>
</evidence>
<reference evidence="11 12" key="1">
    <citation type="journal article" date="2023" name="Elife">
        <title>Identification of key yeast species and microbe-microbe interactions impacting larval growth of Drosophila in the wild.</title>
        <authorList>
            <person name="Mure A."/>
            <person name="Sugiura Y."/>
            <person name="Maeda R."/>
            <person name="Honda K."/>
            <person name="Sakurai N."/>
            <person name="Takahashi Y."/>
            <person name="Watada M."/>
            <person name="Katoh T."/>
            <person name="Gotoh A."/>
            <person name="Gotoh Y."/>
            <person name="Taniguchi I."/>
            <person name="Nakamura K."/>
            <person name="Hayashi T."/>
            <person name="Katayama T."/>
            <person name="Uemura T."/>
            <person name="Hattori Y."/>
        </authorList>
    </citation>
    <scope>NUCLEOTIDE SEQUENCE [LARGE SCALE GENOMIC DNA]</scope>
    <source>
        <strain evidence="11 12">SB-73</strain>
    </source>
</reference>
<dbReference type="PIRSF" id="PIRSF037242">
    <property type="entry name" value="CNDP_dipeptidase"/>
    <property type="match status" value="1"/>
</dbReference>
<feature type="active site" description="Proton acceptor" evidence="6">
    <location>
        <position position="163"/>
    </location>
</feature>
<dbReference type="Pfam" id="PF01546">
    <property type="entry name" value="Peptidase_M20"/>
    <property type="match status" value="1"/>
</dbReference>
<keyword evidence="4" id="KW-0378">Hydrolase</keyword>
<sequence>MPDFTKIFEYISENEYPFITRLAEAVAIPSVSGESERREDVVKMGTWLSEQLTKAGATDVELKPLGKEDNGLDLPPVVVGRWGTDEKKKTVLIYGHYDVQPAQRSDGWWSKPFKLAIDGDRLIGRGSTDDKGPVCGWLNVLDAHREAGVEIPVNLVFCFEGMEESGSIGLDDLIKREADGYFKGVDAVCISDNYWLGTKYPVVTYGVRGVSYYEVAVEGPKADLHSGLFGGIVYEPLTDLVHVFSQLVTPQGEILIPGLQDMVAPLTDKEDKLYDTLHFDLSELEENVGAKTVLQDSIKKAMQARWREPSLSLHGIEGAFAETGAKTVIPHKVIGKFSIRTVPNIEPRKLDEIVFDHVKKSFAKLNSKNKMEVSLVHDGDYWVTDPHGWSYTAAVKATKEVYGVEPDLTREGGSIPITLSFQNNLNAPVVLLPMGRGDDGAHSTNEKLNLTNFIKGSQTLAAYLHYLAE</sequence>
<feature type="binding site" evidence="8">
    <location>
        <position position="96"/>
    </location>
    <ligand>
        <name>Mn(2+)</name>
        <dbReference type="ChEBI" id="CHEBI:29035"/>
        <label>2</label>
    </ligand>
</feature>
<evidence type="ECO:0000256" key="5">
    <source>
        <dbReference type="ARBA" id="ARBA00023049"/>
    </source>
</evidence>
<evidence type="ECO:0000313" key="12">
    <source>
        <dbReference type="Proteomes" id="UP001362899"/>
    </source>
</evidence>
<evidence type="ECO:0000256" key="2">
    <source>
        <dbReference type="ARBA" id="ARBA00022670"/>
    </source>
</evidence>
<keyword evidence="8" id="KW-0464">Manganese</keyword>
<evidence type="ECO:0000256" key="1">
    <source>
        <dbReference type="ARBA" id="ARBA00006247"/>
    </source>
</evidence>
<dbReference type="Gene3D" id="3.40.630.10">
    <property type="entry name" value="Zn peptidases"/>
    <property type="match status" value="1"/>
</dbReference>
<feature type="binding site" description="in other chain" evidence="7">
    <location>
        <position position="192"/>
    </location>
    <ligand>
        <name>substrate</name>
        <note>ligand shared between homodimeric partners</note>
    </ligand>
</feature>
<keyword evidence="5" id="KW-0482">Metalloprotease</keyword>
<dbReference type="Gene3D" id="3.30.70.360">
    <property type="match status" value="1"/>
</dbReference>
<feature type="binding site" evidence="7">
    <location>
        <position position="327"/>
    </location>
    <ligand>
        <name>substrate</name>
        <note>ligand shared between homodimeric partners</note>
    </ligand>
</feature>
<feature type="site" description="Important for catalytic activity" evidence="9">
    <location>
        <position position="225"/>
    </location>
</feature>
<feature type="binding site" evidence="8">
    <location>
        <position position="164"/>
    </location>
    <ligand>
        <name>Mn(2+)</name>
        <dbReference type="ChEBI" id="CHEBI:29035"/>
        <label>1</label>
    </ligand>
</feature>
<feature type="binding site" evidence="8">
    <location>
        <position position="192"/>
    </location>
    <ligand>
        <name>Mn(2+)</name>
        <dbReference type="ChEBI" id="CHEBI:29035"/>
        <label>2</label>
    </ligand>
</feature>
<feature type="binding site" description="in other chain" evidence="7">
    <location>
        <position position="340"/>
    </location>
    <ligand>
        <name>substrate</name>
        <note>ligand shared between homodimeric partners</note>
    </ligand>
</feature>
<dbReference type="GO" id="GO:0006508">
    <property type="term" value="P:proteolysis"/>
    <property type="evidence" value="ECO:0007669"/>
    <property type="project" value="UniProtKB-KW"/>
</dbReference>
<organism evidence="11 12">
    <name type="scientific">Starmerella bacillaris</name>
    <name type="common">Yeast</name>
    <name type="synonym">Candida zemplinina</name>
    <dbReference type="NCBI Taxonomy" id="1247836"/>
    <lineage>
        <taxon>Eukaryota</taxon>
        <taxon>Fungi</taxon>
        <taxon>Dikarya</taxon>
        <taxon>Ascomycota</taxon>
        <taxon>Saccharomycotina</taxon>
        <taxon>Dipodascomycetes</taxon>
        <taxon>Dipodascales</taxon>
        <taxon>Trichomonascaceae</taxon>
        <taxon>Starmerella</taxon>
    </lineage>
</organism>
<name>A0AAV5RDM0_STABA</name>
<feature type="binding site" description="in other chain" evidence="7">
    <location>
        <position position="414"/>
    </location>
    <ligand>
        <name>substrate</name>
        <note>ligand shared between homodimeric partners</note>
    </ligand>
</feature>
<feature type="binding site" evidence="8">
    <location>
        <position position="442"/>
    </location>
    <ligand>
        <name>Mn(2+)</name>
        <dbReference type="ChEBI" id="CHEBI:29035"/>
        <label>1</label>
    </ligand>
</feature>
<protein>
    <submittedName>
        <fullName evidence="11">Metallodipeptidase</fullName>
    </submittedName>
</protein>
<dbReference type="Pfam" id="PF07687">
    <property type="entry name" value="M20_dimer"/>
    <property type="match status" value="1"/>
</dbReference>
<dbReference type="PANTHER" id="PTHR43270">
    <property type="entry name" value="BETA-ALA-HIS DIPEPTIDASE"/>
    <property type="match status" value="1"/>
</dbReference>
<feature type="domain" description="Peptidase M20 dimerisation" evidence="10">
    <location>
        <begin position="206"/>
        <end position="362"/>
    </location>
</feature>